<protein>
    <recommendedName>
        <fullName evidence="3">Cell division ATP-binding protein FtsE</fullName>
    </recommendedName>
</protein>
<dbReference type="RefSeq" id="WP_012240581.1">
    <property type="nucleotide sequence ID" value="NC_010162.1"/>
</dbReference>
<dbReference type="InterPro" id="IPR015854">
    <property type="entry name" value="ABC_transpr_LolD-like"/>
</dbReference>
<evidence type="ECO:0000313" key="9">
    <source>
        <dbReference type="Proteomes" id="UP000002139"/>
    </source>
</evidence>
<feature type="domain" description="ABC transporter" evidence="7">
    <location>
        <begin position="30"/>
        <end position="265"/>
    </location>
</feature>
<dbReference type="PROSITE" id="PS00211">
    <property type="entry name" value="ABC_TRANSPORTER_1"/>
    <property type="match status" value="1"/>
</dbReference>
<dbReference type="Pfam" id="PF00005">
    <property type="entry name" value="ABC_tran"/>
    <property type="match status" value="1"/>
</dbReference>
<gene>
    <name evidence="8" type="ordered locus">sce7972</name>
</gene>
<keyword evidence="9" id="KW-1185">Reference proteome</keyword>
<evidence type="ECO:0000256" key="6">
    <source>
        <dbReference type="SAM" id="MobiDB-lite"/>
    </source>
</evidence>
<dbReference type="Gene3D" id="3.40.50.300">
    <property type="entry name" value="P-loop containing nucleotide triphosphate hydrolases"/>
    <property type="match status" value="1"/>
</dbReference>
<dbReference type="eggNOG" id="COG2884">
    <property type="taxonomic scope" value="Bacteria"/>
</dbReference>
<dbReference type="KEGG" id="scl:sce7972"/>
<dbReference type="AlphaFoldDB" id="A9FGQ1"/>
<evidence type="ECO:0000256" key="5">
    <source>
        <dbReference type="ARBA" id="ARBA00022840"/>
    </source>
</evidence>
<dbReference type="PANTHER" id="PTHR24220">
    <property type="entry name" value="IMPORT ATP-BINDING PROTEIN"/>
    <property type="match status" value="1"/>
</dbReference>
<name>A9FGQ1_SORC5</name>
<reference evidence="8 9" key="1">
    <citation type="journal article" date="2007" name="Nat. Biotechnol.">
        <title>Complete genome sequence of the myxobacterium Sorangium cellulosum.</title>
        <authorList>
            <person name="Schneiker S."/>
            <person name="Perlova O."/>
            <person name="Kaiser O."/>
            <person name="Gerth K."/>
            <person name="Alici A."/>
            <person name="Altmeyer M.O."/>
            <person name="Bartels D."/>
            <person name="Bekel T."/>
            <person name="Beyer S."/>
            <person name="Bode E."/>
            <person name="Bode H.B."/>
            <person name="Bolten C.J."/>
            <person name="Choudhuri J.V."/>
            <person name="Doss S."/>
            <person name="Elnakady Y.A."/>
            <person name="Frank B."/>
            <person name="Gaigalat L."/>
            <person name="Goesmann A."/>
            <person name="Groeger C."/>
            <person name="Gross F."/>
            <person name="Jelsbak L."/>
            <person name="Jelsbak L."/>
            <person name="Kalinowski J."/>
            <person name="Kegler C."/>
            <person name="Knauber T."/>
            <person name="Konietzny S."/>
            <person name="Kopp M."/>
            <person name="Krause L."/>
            <person name="Krug D."/>
            <person name="Linke B."/>
            <person name="Mahmud T."/>
            <person name="Martinez-Arias R."/>
            <person name="McHardy A.C."/>
            <person name="Merai M."/>
            <person name="Meyer F."/>
            <person name="Mormann S."/>
            <person name="Munoz-Dorado J."/>
            <person name="Perez J."/>
            <person name="Pradella S."/>
            <person name="Rachid S."/>
            <person name="Raddatz G."/>
            <person name="Rosenau F."/>
            <person name="Rueckert C."/>
            <person name="Sasse F."/>
            <person name="Scharfe M."/>
            <person name="Schuster S.C."/>
            <person name="Suen G."/>
            <person name="Treuner-Lange A."/>
            <person name="Velicer G.J."/>
            <person name="Vorholter F.-J."/>
            <person name="Weissman K.J."/>
            <person name="Welch R.D."/>
            <person name="Wenzel S.C."/>
            <person name="Whitworth D.E."/>
            <person name="Wilhelm S."/>
            <person name="Wittmann C."/>
            <person name="Bloecker H."/>
            <person name="Puehler A."/>
            <person name="Mueller R."/>
        </authorList>
    </citation>
    <scope>NUCLEOTIDE SEQUENCE [LARGE SCALE GENOMIC DNA]</scope>
    <source>
        <strain evidence="9">So ce56</strain>
    </source>
</reference>
<evidence type="ECO:0000256" key="4">
    <source>
        <dbReference type="ARBA" id="ARBA00022741"/>
    </source>
</evidence>
<keyword evidence="4" id="KW-0547">Nucleotide-binding</keyword>
<evidence type="ECO:0000313" key="8">
    <source>
        <dbReference type="EMBL" id="CAN98142.1"/>
    </source>
</evidence>
<dbReference type="HOGENOM" id="CLU_000604_1_22_7"/>
<dbReference type="PANTHER" id="PTHR24220:SF470">
    <property type="entry name" value="CELL DIVISION ATP-BINDING PROTEIN FTSE"/>
    <property type="match status" value="1"/>
</dbReference>
<dbReference type="PROSITE" id="PS50893">
    <property type="entry name" value="ABC_TRANSPORTER_2"/>
    <property type="match status" value="1"/>
</dbReference>
<dbReference type="STRING" id="448385.sce7972"/>
<keyword evidence="5" id="KW-0067">ATP-binding</keyword>
<dbReference type="InterPro" id="IPR027417">
    <property type="entry name" value="P-loop_NTPase"/>
</dbReference>
<dbReference type="GO" id="GO:0022857">
    <property type="term" value="F:transmembrane transporter activity"/>
    <property type="evidence" value="ECO:0007669"/>
    <property type="project" value="TreeGrafter"/>
</dbReference>
<evidence type="ECO:0000256" key="1">
    <source>
        <dbReference type="ARBA" id="ARBA00002579"/>
    </source>
</evidence>
<evidence type="ECO:0000256" key="3">
    <source>
        <dbReference type="ARBA" id="ARBA00020019"/>
    </source>
</evidence>
<dbReference type="InterPro" id="IPR003593">
    <property type="entry name" value="AAA+_ATPase"/>
</dbReference>
<feature type="region of interest" description="Disordered" evidence="6">
    <location>
        <begin position="242"/>
        <end position="272"/>
    </location>
</feature>
<dbReference type="GO" id="GO:0005524">
    <property type="term" value="F:ATP binding"/>
    <property type="evidence" value="ECO:0007669"/>
    <property type="project" value="UniProtKB-KW"/>
</dbReference>
<dbReference type="InterPro" id="IPR017871">
    <property type="entry name" value="ABC_transporter-like_CS"/>
</dbReference>
<evidence type="ECO:0000259" key="7">
    <source>
        <dbReference type="PROSITE" id="PS50893"/>
    </source>
</evidence>
<organism evidence="8 9">
    <name type="scientific">Sorangium cellulosum (strain So ce56)</name>
    <name type="common">Polyangium cellulosum (strain So ce56)</name>
    <dbReference type="NCBI Taxonomy" id="448385"/>
    <lineage>
        <taxon>Bacteria</taxon>
        <taxon>Pseudomonadati</taxon>
        <taxon>Myxococcota</taxon>
        <taxon>Polyangia</taxon>
        <taxon>Polyangiales</taxon>
        <taxon>Polyangiaceae</taxon>
        <taxon>Sorangium</taxon>
    </lineage>
</organism>
<dbReference type="InterPro" id="IPR003439">
    <property type="entry name" value="ABC_transporter-like_ATP-bd"/>
</dbReference>
<dbReference type="GO" id="GO:0005886">
    <property type="term" value="C:plasma membrane"/>
    <property type="evidence" value="ECO:0007669"/>
    <property type="project" value="UniProtKB-ARBA"/>
</dbReference>
<dbReference type="Proteomes" id="UP000002139">
    <property type="component" value="Chromosome"/>
</dbReference>
<evidence type="ECO:0000256" key="2">
    <source>
        <dbReference type="ARBA" id="ARBA00005417"/>
    </source>
</evidence>
<proteinExistence type="inferred from homology"/>
<dbReference type="EMBL" id="AM746676">
    <property type="protein sequence ID" value="CAN98142.1"/>
    <property type="molecule type" value="Genomic_DNA"/>
</dbReference>
<sequence>MAAPPLQGSFRPALRPGHRYDASAARRPILVFEDVYKSYRADQPVLRGMSLSIERGEFVFITGPSGSGKSTLLRLVHRTERVDDGRILFLGRDIARLTDASIPALRRNIGFVFQDFKLVPSWTVFDNVAITLEVLGLPSRLLRTRVGEALERVGLAGRGGDRAQVLSGGEQQRVSIARAIVGEPTLILADEPTGNLDPQLAIDLLGLFEDIHETGTTVLFATHDRTLLDVRPRRVVVLDDGKATDVPHGLGSGGELADGDEDEMDSGVRGAA</sequence>
<dbReference type="SMART" id="SM00382">
    <property type="entry name" value="AAA"/>
    <property type="match status" value="1"/>
</dbReference>
<dbReference type="FunFam" id="3.40.50.300:FF:000056">
    <property type="entry name" value="Cell division ATP-binding protein FtsE"/>
    <property type="match status" value="1"/>
</dbReference>
<dbReference type="SUPFAM" id="SSF52540">
    <property type="entry name" value="P-loop containing nucleoside triphosphate hydrolases"/>
    <property type="match status" value="1"/>
</dbReference>
<dbReference type="GO" id="GO:0016887">
    <property type="term" value="F:ATP hydrolysis activity"/>
    <property type="evidence" value="ECO:0007669"/>
    <property type="project" value="InterPro"/>
</dbReference>
<comment type="function">
    <text evidence="1">Part of the ABC transporter FtsEX involved in cellular division. Important for assembly or stability of the septal ring.</text>
</comment>
<accession>A9FGQ1</accession>
<comment type="similarity">
    <text evidence="2">Belongs to the ABC transporter superfamily.</text>
</comment>